<dbReference type="Pfam" id="PF25574">
    <property type="entry name" value="TPR_IMB1"/>
    <property type="match status" value="1"/>
</dbReference>
<dbReference type="SMART" id="SM00913">
    <property type="entry name" value="IBN_N"/>
    <property type="match status" value="1"/>
</dbReference>
<dbReference type="Gramene" id="TVU18916">
    <property type="protein sequence ID" value="TVU18916"/>
    <property type="gene ID" value="EJB05_35035"/>
</dbReference>
<dbReference type="PANTHER" id="PTHR10527">
    <property type="entry name" value="IMPORTIN BETA"/>
    <property type="match status" value="1"/>
</dbReference>
<dbReference type="SUPFAM" id="SSF48371">
    <property type="entry name" value="ARM repeat"/>
    <property type="match status" value="1"/>
</dbReference>
<accession>A0A5J9U5R3</accession>
<keyword evidence="6" id="KW-0653">Protein transport</keyword>
<dbReference type="OrthoDB" id="10263328at2759"/>
<dbReference type="GO" id="GO:0031267">
    <property type="term" value="F:small GTPase binding"/>
    <property type="evidence" value="ECO:0007669"/>
    <property type="project" value="InterPro"/>
</dbReference>
<dbReference type="InterPro" id="IPR058584">
    <property type="entry name" value="IMB1_TNPO1-like_TPR"/>
</dbReference>
<comment type="caution">
    <text evidence="8">The sequence shown here is derived from an EMBL/GenBank/DDBJ whole genome shotgun (WGS) entry which is preliminary data.</text>
</comment>
<keyword evidence="4" id="KW-0963">Cytoplasm</keyword>
<organism evidence="8 9">
    <name type="scientific">Eragrostis curvula</name>
    <name type="common">weeping love grass</name>
    <dbReference type="NCBI Taxonomy" id="38414"/>
    <lineage>
        <taxon>Eukaryota</taxon>
        <taxon>Viridiplantae</taxon>
        <taxon>Streptophyta</taxon>
        <taxon>Embryophyta</taxon>
        <taxon>Tracheophyta</taxon>
        <taxon>Spermatophyta</taxon>
        <taxon>Magnoliopsida</taxon>
        <taxon>Liliopsida</taxon>
        <taxon>Poales</taxon>
        <taxon>Poaceae</taxon>
        <taxon>PACMAD clade</taxon>
        <taxon>Chloridoideae</taxon>
        <taxon>Eragrostideae</taxon>
        <taxon>Eragrostidinae</taxon>
        <taxon>Eragrostis</taxon>
    </lineage>
</organism>
<comment type="similarity">
    <text evidence="2">Belongs to the importin beta family. Importin beta-1 subfamily.</text>
</comment>
<dbReference type="GO" id="GO:0005737">
    <property type="term" value="C:cytoplasm"/>
    <property type="evidence" value="ECO:0007669"/>
    <property type="project" value="UniProtKB-SubCell"/>
</dbReference>
<evidence type="ECO:0000256" key="3">
    <source>
        <dbReference type="ARBA" id="ARBA00022448"/>
    </source>
</evidence>
<dbReference type="InterPro" id="IPR011989">
    <property type="entry name" value="ARM-like"/>
</dbReference>
<dbReference type="InterPro" id="IPR040122">
    <property type="entry name" value="Importin_beta"/>
</dbReference>
<dbReference type="Gene3D" id="1.25.10.10">
    <property type="entry name" value="Leucine-rich Repeat Variant"/>
    <property type="match status" value="1"/>
</dbReference>
<protein>
    <recommendedName>
        <fullName evidence="7">Importin N-terminal domain-containing protein</fullName>
    </recommendedName>
</protein>
<evidence type="ECO:0000313" key="9">
    <source>
        <dbReference type="Proteomes" id="UP000324897"/>
    </source>
</evidence>
<dbReference type="GO" id="GO:0006606">
    <property type="term" value="P:protein import into nucleus"/>
    <property type="evidence" value="ECO:0007669"/>
    <property type="project" value="InterPro"/>
</dbReference>
<dbReference type="Pfam" id="PF13513">
    <property type="entry name" value="HEAT_EZ"/>
    <property type="match status" value="1"/>
</dbReference>
<evidence type="ECO:0000256" key="1">
    <source>
        <dbReference type="ARBA" id="ARBA00004496"/>
    </source>
</evidence>
<feature type="domain" description="Importin N-terminal" evidence="7">
    <location>
        <begin position="21"/>
        <end position="101"/>
    </location>
</feature>
<dbReference type="AlphaFoldDB" id="A0A5J9U5R3"/>
<evidence type="ECO:0000256" key="4">
    <source>
        <dbReference type="ARBA" id="ARBA00022490"/>
    </source>
</evidence>
<evidence type="ECO:0000256" key="5">
    <source>
        <dbReference type="ARBA" id="ARBA00022737"/>
    </source>
</evidence>
<comment type="subcellular location">
    <subcellularLocation>
        <location evidence="1">Cytoplasm</location>
    </subcellularLocation>
</comment>
<dbReference type="InterPro" id="IPR016024">
    <property type="entry name" value="ARM-type_fold"/>
</dbReference>
<keyword evidence="5" id="KW-0677">Repeat</keyword>
<gene>
    <name evidence="8" type="ORF">EJB05_35035</name>
</gene>
<dbReference type="Pfam" id="PF03810">
    <property type="entry name" value="IBN_N"/>
    <property type="match status" value="1"/>
</dbReference>
<evidence type="ECO:0000256" key="2">
    <source>
        <dbReference type="ARBA" id="ARBA00010907"/>
    </source>
</evidence>
<proteinExistence type="inferred from homology"/>
<dbReference type="FunFam" id="1.25.10.10:FF:000027">
    <property type="entry name" value="Importin subunit beta-1"/>
    <property type="match status" value="1"/>
</dbReference>
<evidence type="ECO:0000256" key="6">
    <source>
        <dbReference type="ARBA" id="ARBA00022927"/>
    </source>
</evidence>
<name>A0A5J9U5R3_9POAL</name>
<dbReference type="EMBL" id="RWGY01000029">
    <property type="protein sequence ID" value="TVU18916.1"/>
    <property type="molecule type" value="Genomic_DNA"/>
</dbReference>
<dbReference type="PROSITE" id="PS50166">
    <property type="entry name" value="IMPORTIN_B_NT"/>
    <property type="match status" value="1"/>
</dbReference>
<dbReference type="InterPro" id="IPR001494">
    <property type="entry name" value="Importin-beta_N"/>
</dbReference>
<keyword evidence="9" id="KW-1185">Reference proteome</keyword>
<sequence length="867" mass="95216">MDITQILLAAQSPDANLRTVAEGNLTQFQEQNLPNFLLSLSVELSNEEKPPESRRLAGIILKNSLDAKDSAKKELLLQQWVSVDPSIKLKIKESLLSTLGSSVHDARHTSSQVIAKVASIEIPRREWQDLIARLLGNMTTPGASAPLKQATLETLGYVCEEVSPQHVEQDQVNAVLTAVVQGMSQTEQSSEVRLAAVKALYNALDFAESNFANEMERTYIMKMVCESATSKEIEIRQSAFECLVAIASTYYVHLDPYMQTIFNLTANAVKGDEEPVALQAVEFWSTICDEEIGLQDEYEGADDGNSSVHFRFIEKALPSLVPMLLETLLKQEEDQDQDDNVWNISMSGGTCLGLIARTVGDAIVPLVMPFVEANITKPDWHCREAATFAFGSILEGPSVEKLAPLVQSGLDFLLNTMNDPNSQVKDTTAWTLGRVFELLHSPASANPVINNANLPRIMAVLLESSKDVPNVAEKVCGAIYFLAQGYEDAESMSSVLTPFLPNVIAALLSAADRAETTHFRLRASAYEALNEIVRVSNIPETASIISQLLQEIMRRLNLTFDIQILSSGDKEKQSDLQALLCGVLQVIIQKLSSSDAKSIIAQAADQLMHLFLRVFACHSSTVHEEAMLAIGALAYATGQDFVKYMPNFFTYLEAGLQNYEEYQVCSISVGVVGDICRALEDKVLPFCDRIMTVLLKDLSNSMLNRSVKPPIFSCFGDIALAIGENFEKYLPYAIPMLQGAAGLLGTLDQSDDDMVDYGNQLRRGIFEAYSGILQGIKGPKAQLMIPYGAHLLQFTEAVFKDRSRDESVTKAAVAVLGDLADTLGPSSKDLFQSNLFHVEFLRECLDSDDEVGETAIWAQGMINQAMA</sequence>
<evidence type="ECO:0000313" key="8">
    <source>
        <dbReference type="EMBL" id="TVU18916.1"/>
    </source>
</evidence>
<evidence type="ECO:0000259" key="7">
    <source>
        <dbReference type="PROSITE" id="PS50166"/>
    </source>
</evidence>
<keyword evidence="3" id="KW-0813">Transport</keyword>
<reference evidence="8 9" key="1">
    <citation type="journal article" date="2019" name="Sci. Rep.">
        <title>A high-quality genome of Eragrostis curvula grass provides insights into Poaceae evolution and supports new strategies to enhance forage quality.</title>
        <authorList>
            <person name="Carballo J."/>
            <person name="Santos B.A.C.M."/>
            <person name="Zappacosta D."/>
            <person name="Garbus I."/>
            <person name="Selva J.P."/>
            <person name="Gallo C.A."/>
            <person name="Diaz A."/>
            <person name="Albertini E."/>
            <person name="Caccamo M."/>
            <person name="Echenique V."/>
        </authorList>
    </citation>
    <scope>NUCLEOTIDE SEQUENCE [LARGE SCALE GENOMIC DNA]</scope>
    <source>
        <strain evidence="9">cv. Victoria</strain>
        <tissue evidence="8">Leaf</tissue>
    </source>
</reference>
<dbReference type="Proteomes" id="UP000324897">
    <property type="component" value="Chromosome 7"/>
</dbReference>